<accession>U5MNL2</accession>
<proteinExistence type="predicted"/>
<reference evidence="2 3" key="1">
    <citation type="journal article" date="2013" name="Genome Announc.">
        <title>Complete Genome Sequence of the Solvent Producer Clostridium saccharobutylicum NCP262 (DSM 13864).</title>
        <authorList>
            <person name="Poehlein A."/>
            <person name="Hartwich K."/>
            <person name="Krabben P."/>
            <person name="Ehrenreich A."/>
            <person name="Liebl W."/>
            <person name="Durre P."/>
            <person name="Gottschalk G."/>
            <person name="Daniel R."/>
        </authorList>
    </citation>
    <scope>NUCLEOTIDE SEQUENCE [LARGE SCALE GENOMIC DNA]</scope>
    <source>
        <strain evidence="2">DSM 13864</strain>
    </source>
</reference>
<keyword evidence="1" id="KW-0472">Membrane</keyword>
<keyword evidence="3" id="KW-1185">Reference proteome</keyword>
<gene>
    <name evidence="2" type="primary">yqfD</name>
    <name evidence="2" type="ORF">CLSA_c10960</name>
</gene>
<feature type="transmembrane region" description="Helical" evidence="1">
    <location>
        <begin position="89"/>
        <end position="109"/>
    </location>
</feature>
<dbReference type="OrthoDB" id="1640349at2"/>
<evidence type="ECO:0000313" key="2">
    <source>
        <dbReference type="EMBL" id="AGX42103.1"/>
    </source>
</evidence>
<keyword evidence="1" id="KW-1133">Transmembrane helix</keyword>
<evidence type="ECO:0000256" key="1">
    <source>
        <dbReference type="SAM" id="Phobius"/>
    </source>
</evidence>
<dbReference type="InterPro" id="IPR010690">
    <property type="entry name" value="YqfD"/>
</dbReference>
<protein>
    <submittedName>
        <fullName evidence="2">Sporulation protein YqfD</fullName>
    </submittedName>
</protein>
<dbReference type="HOGENOM" id="CLU_050521_1_0_9"/>
<dbReference type="Proteomes" id="UP000017118">
    <property type="component" value="Chromosome"/>
</dbReference>
<keyword evidence="1" id="KW-0812">Transmembrane</keyword>
<name>U5MNL2_CLOSA</name>
<sequence length="376" mass="42540">MFFNRIKSGQITIEVSALMPEKILNVLWNNGIYTCKVVKINLTTIRFNIAFEDYNETEMLIKKQKLKMKVIGKSGMIVLLLNLKRRMSLVIGAGVFFLVIYCLSNYIWAIDIQTKNNLSPFEVRQQLTAVGIKPGLKKSQINVYDIERKLEDLNDQIMWIRVRIQGSTLKLVIEEKVNPPSTEKTLPNSVVAKMDGEIKRVYTTSGNAAVVPGDIVKTGDVLILPVQGREGFEKEVKPSGTVIANTFYEKFMEIQISGDKLERTGKKDGDIYLNIFGKKIYLKKAINRFESYDKIEEKNGIFNKVIYFEKKGKPVNVDKESAIKEASDKLKESLGKTLSNNAKIIDNKATVEDIGEGKILVRVIFTVEQDIANNIS</sequence>
<dbReference type="RefSeq" id="WP_022744385.1">
    <property type="nucleotide sequence ID" value="NC_022571.1"/>
</dbReference>
<dbReference type="GeneID" id="55473613"/>
<dbReference type="Pfam" id="PF06898">
    <property type="entry name" value="YqfD"/>
    <property type="match status" value="1"/>
</dbReference>
<dbReference type="AlphaFoldDB" id="U5MNL2"/>
<dbReference type="KEGG" id="csb:CLSA_c10960"/>
<organism evidence="2 3">
    <name type="scientific">Clostridium saccharobutylicum DSM 13864</name>
    <dbReference type="NCBI Taxonomy" id="1345695"/>
    <lineage>
        <taxon>Bacteria</taxon>
        <taxon>Bacillati</taxon>
        <taxon>Bacillota</taxon>
        <taxon>Clostridia</taxon>
        <taxon>Eubacteriales</taxon>
        <taxon>Clostridiaceae</taxon>
        <taxon>Clostridium</taxon>
    </lineage>
</organism>
<evidence type="ECO:0000313" key="3">
    <source>
        <dbReference type="Proteomes" id="UP000017118"/>
    </source>
</evidence>
<dbReference type="EMBL" id="CP006721">
    <property type="protein sequence ID" value="AGX42103.1"/>
    <property type="molecule type" value="Genomic_DNA"/>
</dbReference>
<dbReference type="PIRSF" id="PIRSF029895">
    <property type="entry name" value="SpoIV"/>
    <property type="match status" value="1"/>
</dbReference>
<dbReference type="eggNOG" id="COG0561">
    <property type="taxonomic scope" value="Bacteria"/>
</dbReference>
<dbReference type="NCBIfam" id="TIGR02876">
    <property type="entry name" value="spore_yqfD"/>
    <property type="match status" value="1"/>
</dbReference>
<dbReference type="PATRIC" id="fig|1345695.10.peg.3313"/>